<evidence type="ECO:0000313" key="2">
    <source>
        <dbReference type="Proteomes" id="UP000828390"/>
    </source>
</evidence>
<proteinExistence type="predicted"/>
<evidence type="ECO:0000313" key="1">
    <source>
        <dbReference type="EMBL" id="KAH3843496.1"/>
    </source>
</evidence>
<reference evidence="1" key="1">
    <citation type="journal article" date="2019" name="bioRxiv">
        <title>The Genome of the Zebra Mussel, Dreissena polymorpha: A Resource for Invasive Species Research.</title>
        <authorList>
            <person name="McCartney M.A."/>
            <person name="Auch B."/>
            <person name="Kono T."/>
            <person name="Mallez S."/>
            <person name="Zhang Y."/>
            <person name="Obille A."/>
            <person name="Becker A."/>
            <person name="Abrahante J.E."/>
            <person name="Garbe J."/>
            <person name="Badalamenti J.P."/>
            <person name="Herman A."/>
            <person name="Mangelson H."/>
            <person name="Liachko I."/>
            <person name="Sullivan S."/>
            <person name="Sone E.D."/>
            <person name="Koren S."/>
            <person name="Silverstein K.A.T."/>
            <person name="Beckman K.B."/>
            <person name="Gohl D.M."/>
        </authorList>
    </citation>
    <scope>NUCLEOTIDE SEQUENCE</scope>
    <source>
        <strain evidence="1">Duluth1</strain>
        <tissue evidence="1">Whole animal</tissue>
    </source>
</reference>
<dbReference type="EMBL" id="JAIWYP010000004">
    <property type="protein sequence ID" value="KAH3843496.1"/>
    <property type="molecule type" value="Genomic_DNA"/>
</dbReference>
<sequence>MGGNVWGGNILGGASGIPAKGDSVVIVSLEEIIEGKYSLVYAHPEASEHIIWNSNIECI</sequence>
<protein>
    <submittedName>
        <fullName evidence="1">Uncharacterized protein</fullName>
    </submittedName>
</protein>
<name>A0A9D4QTX4_DREPO</name>
<keyword evidence="2" id="KW-1185">Reference proteome</keyword>
<dbReference type="AlphaFoldDB" id="A0A9D4QTX4"/>
<accession>A0A9D4QTX4</accession>
<organism evidence="1 2">
    <name type="scientific">Dreissena polymorpha</name>
    <name type="common">Zebra mussel</name>
    <name type="synonym">Mytilus polymorpha</name>
    <dbReference type="NCBI Taxonomy" id="45954"/>
    <lineage>
        <taxon>Eukaryota</taxon>
        <taxon>Metazoa</taxon>
        <taxon>Spiralia</taxon>
        <taxon>Lophotrochozoa</taxon>
        <taxon>Mollusca</taxon>
        <taxon>Bivalvia</taxon>
        <taxon>Autobranchia</taxon>
        <taxon>Heteroconchia</taxon>
        <taxon>Euheterodonta</taxon>
        <taxon>Imparidentia</taxon>
        <taxon>Neoheterodontei</taxon>
        <taxon>Myida</taxon>
        <taxon>Dreissenoidea</taxon>
        <taxon>Dreissenidae</taxon>
        <taxon>Dreissena</taxon>
    </lineage>
</organism>
<gene>
    <name evidence="1" type="ORF">DPMN_117015</name>
</gene>
<reference evidence="1" key="2">
    <citation type="submission" date="2020-11" db="EMBL/GenBank/DDBJ databases">
        <authorList>
            <person name="McCartney M.A."/>
            <person name="Auch B."/>
            <person name="Kono T."/>
            <person name="Mallez S."/>
            <person name="Becker A."/>
            <person name="Gohl D.M."/>
            <person name="Silverstein K.A.T."/>
            <person name="Koren S."/>
            <person name="Bechman K.B."/>
            <person name="Herman A."/>
            <person name="Abrahante J.E."/>
            <person name="Garbe J."/>
        </authorList>
    </citation>
    <scope>NUCLEOTIDE SEQUENCE</scope>
    <source>
        <strain evidence="1">Duluth1</strain>
        <tissue evidence="1">Whole animal</tissue>
    </source>
</reference>
<dbReference type="Proteomes" id="UP000828390">
    <property type="component" value="Unassembled WGS sequence"/>
</dbReference>
<comment type="caution">
    <text evidence="1">The sequence shown here is derived from an EMBL/GenBank/DDBJ whole genome shotgun (WGS) entry which is preliminary data.</text>
</comment>